<protein>
    <submittedName>
        <fullName evidence="3">T9SS type A sorting domain-containing protein</fullName>
    </submittedName>
</protein>
<sequence>MKRLYSLIMFFALAWTYGQNSIVGYEYWFDNNYNEKVNTVVAPVPMLTINSSVATSGIESGIHTINIRSWDTNGLFSSILTSFFYKVPEQATFDRKIVTYEFWFDNDYANHISQTANNQQTFTLNTNIVPSSLLSGIHTLNILFKDNTGFSSSTLSNFFYKVPDQATFDRKIATYEYWFDNDYANKVSETANNQETFILNTNVVPTTLANGIHTFNIRFKDDSTFSSSTLSSFFYKNQNGSLVLKNIVEYEYWFNDDYSNKIVVAIAPAQTANINTFIIPENSGLGIGTHLLNIRFKDDSNLWSSIATNEFDLSTLNISDNNLLKNIVLYPNPTDGYLNIELKQVYTEIDIKVFDIKGREVYNQNNQNTDKTEIHLGFASGMYFVNITADGKSCTHKIIKQ</sequence>
<gene>
    <name evidence="3" type="ORF">ACFFUU_13170</name>
</gene>
<dbReference type="NCBIfam" id="TIGR04183">
    <property type="entry name" value="Por_Secre_tail"/>
    <property type="match status" value="1"/>
</dbReference>
<evidence type="ECO:0000259" key="2">
    <source>
        <dbReference type="Pfam" id="PF18962"/>
    </source>
</evidence>
<comment type="caution">
    <text evidence="3">The sequence shown here is derived from an EMBL/GenBank/DDBJ whole genome shotgun (WGS) entry which is preliminary data.</text>
</comment>
<keyword evidence="4" id="KW-1185">Reference proteome</keyword>
<dbReference type="RefSeq" id="WP_290284560.1">
    <property type="nucleotide sequence ID" value="NZ_JAUFQN010000019.1"/>
</dbReference>
<accession>A0ABV5GHE8</accession>
<dbReference type="InterPro" id="IPR026444">
    <property type="entry name" value="Secre_tail"/>
</dbReference>
<dbReference type="Proteomes" id="UP001589576">
    <property type="component" value="Unassembled WGS sequence"/>
</dbReference>
<reference evidence="3 4" key="1">
    <citation type="submission" date="2024-09" db="EMBL/GenBank/DDBJ databases">
        <authorList>
            <person name="Sun Q."/>
            <person name="Mori K."/>
        </authorList>
    </citation>
    <scope>NUCLEOTIDE SEQUENCE [LARGE SCALE GENOMIC DNA]</scope>
    <source>
        <strain evidence="3 4">CECT 8460</strain>
    </source>
</reference>
<evidence type="ECO:0000313" key="3">
    <source>
        <dbReference type="EMBL" id="MFB9090560.1"/>
    </source>
</evidence>
<organism evidence="3 4">
    <name type="scientific">Flavobacterium paronense</name>
    <dbReference type="NCBI Taxonomy" id="1392775"/>
    <lineage>
        <taxon>Bacteria</taxon>
        <taxon>Pseudomonadati</taxon>
        <taxon>Bacteroidota</taxon>
        <taxon>Flavobacteriia</taxon>
        <taxon>Flavobacteriales</taxon>
        <taxon>Flavobacteriaceae</taxon>
        <taxon>Flavobacterium</taxon>
    </lineage>
</organism>
<dbReference type="EMBL" id="JBHMFB010000044">
    <property type="protein sequence ID" value="MFB9090560.1"/>
    <property type="molecule type" value="Genomic_DNA"/>
</dbReference>
<evidence type="ECO:0000256" key="1">
    <source>
        <dbReference type="ARBA" id="ARBA00022729"/>
    </source>
</evidence>
<dbReference type="Pfam" id="PF18962">
    <property type="entry name" value="Por_Secre_tail"/>
    <property type="match status" value="1"/>
</dbReference>
<proteinExistence type="predicted"/>
<keyword evidence="1" id="KW-0732">Signal</keyword>
<feature type="domain" description="Secretion system C-terminal sorting" evidence="2">
    <location>
        <begin position="329"/>
        <end position="399"/>
    </location>
</feature>
<name>A0ABV5GHE8_9FLAO</name>
<evidence type="ECO:0000313" key="4">
    <source>
        <dbReference type="Proteomes" id="UP001589576"/>
    </source>
</evidence>